<dbReference type="PRINTS" id="PR00765">
    <property type="entry name" value="CRBOXYPTASEA"/>
</dbReference>
<dbReference type="GO" id="GO:0005615">
    <property type="term" value="C:extracellular space"/>
    <property type="evidence" value="ECO:0007669"/>
    <property type="project" value="TreeGrafter"/>
</dbReference>
<organism evidence="14 15">
    <name type="scientific">Octopus vulgaris</name>
    <name type="common">Common octopus</name>
    <dbReference type="NCBI Taxonomy" id="6645"/>
    <lineage>
        <taxon>Eukaryota</taxon>
        <taxon>Metazoa</taxon>
        <taxon>Spiralia</taxon>
        <taxon>Lophotrochozoa</taxon>
        <taxon>Mollusca</taxon>
        <taxon>Cephalopoda</taxon>
        <taxon>Coleoidea</taxon>
        <taxon>Octopodiformes</taxon>
        <taxon>Octopoda</taxon>
        <taxon>Incirrata</taxon>
        <taxon>Octopodidae</taxon>
        <taxon>Octopus</taxon>
    </lineage>
</organism>
<sequence length="410" mass="46745">MKVLIAFLFCLSLAESFNYTNYYLLKVKPQTSDGLDFLKQLETKHPFDYDFWIPPSKLQKNAEVLMPQSAYNSIKDHMKKIGIKVKVLSTNIQSEIDKEKDADRSVATPTTDKFVFIHAIERVIKSYADGFDHASLKAYGKSHEGRNLYAIKFSTGPGKKSIIVEAGIHGRDWISIASTLKVIEHMAKKYKTDQDVQIMVNNFDWLFIPVANPDGYHVTYSQDRLFKKNMKRDPSGTRCVGVDLNRNFNAEWGKEGSISDPCNRAYRGQRAFSEPETVALSKLVRSTRNKLAYFSVHAYSQYLLVPYASKSKKPGNYQHLMDVAEKVKQAIYEDSGSRYFVGTPPDVFYPFTGSSFDWAKMVMGIKYAYNLKMGPPSFNGKGFIVPESEIEANYLELYTTLKTFSDHLEK</sequence>
<dbReference type="InterPro" id="IPR036990">
    <property type="entry name" value="M14A-like_propep"/>
</dbReference>
<reference evidence="14" key="1">
    <citation type="submission" date="2023-08" db="EMBL/GenBank/DDBJ databases">
        <authorList>
            <person name="Alioto T."/>
            <person name="Alioto T."/>
            <person name="Gomez Garrido J."/>
        </authorList>
    </citation>
    <scope>NUCLEOTIDE SEQUENCE</scope>
</reference>
<feature type="chain" id="PRO_5041354664" evidence="12">
    <location>
        <begin position="17"/>
        <end position="410"/>
    </location>
</feature>
<evidence type="ECO:0000256" key="2">
    <source>
        <dbReference type="ARBA" id="ARBA00005988"/>
    </source>
</evidence>
<dbReference type="InterPro" id="IPR003146">
    <property type="entry name" value="M14A_act_pep"/>
</dbReference>
<dbReference type="Gene3D" id="3.40.630.10">
    <property type="entry name" value="Zn peptidases"/>
    <property type="match status" value="1"/>
</dbReference>
<keyword evidence="10" id="KW-1015">Disulfide bond</keyword>
<dbReference type="SUPFAM" id="SSF54897">
    <property type="entry name" value="Protease propeptides/inhibitors"/>
    <property type="match status" value="1"/>
</dbReference>
<keyword evidence="8" id="KW-0862">Zinc</keyword>
<dbReference type="Pfam" id="PF02244">
    <property type="entry name" value="Propep_M14"/>
    <property type="match status" value="1"/>
</dbReference>
<comment type="cofactor">
    <cofactor evidence="1">
        <name>Zn(2+)</name>
        <dbReference type="ChEBI" id="CHEBI:29105"/>
    </cofactor>
</comment>
<dbReference type="GO" id="GO:0006508">
    <property type="term" value="P:proteolysis"/>
    <property type="evidence" value="ECO:0007669"/>
    <property type="project" value="UniProtKB-KW"/>
</dbReference>
<dbReference type="GO" id="GO:0004181">
    <property type="term" value="F:metallocarboxypeptidase activity"/>
    <property type="evidence" value="ECO:0007669"/>
    <property type="project" value="InterPro"/>
</dbReference>
<evidence type="ECO:0000259" key="13">
    <source>
        <dbReference type="PROSITE" id="PS52035"/>
    </source>
</evidence>
<evidence type="ECO:0000256" key="1">
    <source>
        <dbReference type="ARBA" id="ARBA00001947"/>
    </source>
</evidence>
<dbReference type="EMBL" id="OX597841">
    <property type="protein sequence ID" value="CAI9743227.1"/>
    <property type="molecule type" value="Genomic_DNA"/>
</dbReference>
<dbReference type="SMART" id="SM00631">
    <property type="entry name" value="Zn_pept"/>
    <property type="match status" value="1"/>
</dbReference>
<evidence type="ECO:0000256" key="12">
    <source>
        <dbReference type="SAM" id="SignalP"/>
    </source>
</evidence>
<gene>
    <name evidence="14" type="ORF">OCTVUL_1B025524</name>
</gene>
<evidence type="ECO:0000256" key="3">
    <source>
        <dbReference type="ARBA" id="ARBA00022645"/>
    </source>
</evidence>
<keyword evidence="4" id="KW-0645">Protease</keyword>
<dbReference type="InterPro" id="IPR000834">
    <property type="entry name" value="Peptidase_M14"/>
</dbReference>
<dbReference type="Pfam" id="PF00246">
    <property type="entry name" value="Peptidase_M14"/>
    <property type="match status" value="1"/>
</dbReference>
<dbReference type="PROSITE" id="PS52035">
    <property type="entry name" value="PEPTIDASE_M14"/>
    <property type="match status" value="1"/>
</dbReference>
<feature type="signal peptide" evidence="12">
    <location>
        <begin position="1"/>
        <end position="16"/>
    </location>
</feature>
<proteinExistence type="inferred from homology"/>
<keyword evidence="7" id="KW-0378">Hydrolase</keyword>
<evidence type="ECO:0000313" key="14">
    <source>
        <dbReference type="EMBL" id="CAI9743227.1"/>
    </source>
</evidence>
<protein>
    <submittedName>
        <fullName evidence="14">Zinc carboxypeptidase</fullName>
    </submittedName>
</protein>
<accession>A0AA36FMF3</accession>
<dbReference type="Proteomes" id="UP001162480">
    <property type="component" value="Chromosome 28"/>
</dbReference>
<name>A0AA36FMF3_OCTVU</name>
<keyword evidence="3 14" id="KW-0121">Carboxypeptidase</keyword>
<dbReference type="FunFam" id="3.40.630.10:FF:000084">
    <property type="entry name" value="Carboxypeptidase B2"/>
    <property type="match status" value="1"/>
</dbReference>
<keyword evidence="6 12" id="KW-0732">Signal</keyword>
<dbReference type="GO" id="GO:0008270">
    <property type="term" value="F:zinc ion binding"/>
    <property type="evidence" value="ECO:0007669"/>
    <property type="project" value="InterPro"/>
</dbReference>
<dbReference type="Gene3D" id="3.30.70.340">
    <property type="entry name" value="Metallocarboxypeptidase-like"/>
    <property type="match status" value="1"/>
</dbReference>
<dbReference type="PANTHER" id="PTHR11705">
    <property type="entry name" value="PROTEASE FAMILY M14 CARBOXYPEPTIDASE A,B"/>
    <property type="match status" value="1"/>
</dbReference>
<comment type="similarity">
    <text evidence="2 11">Belongs to the peptidase M14 family.</text>
</comment>
<evidence type="ECO:0000256" key="7">
    <source>
        <dbReference type="ARBA" id="ARBA00022801"/>
    </source>
</evidence>
<feature type="domain" description="Peptidase M14" evidence="13">
    <location>
        <begin position="108"/>
        <end position="408"/>
    </location>
</feature>
<keyword evidence="9" id="KW-0482">Metalloprotease</keyword>
<evidence type="ECO:0000256" key="5">
    <source>
        <dbReference type="ARBA" id="ARBA00022723"/>
    </source>
</evidence>
<evidence type="ECO:0000313" key="15">
    <source>
        <dbReference type="Proteomes" id="UP001162480"/>
    </source>
</evidence>
<evidence type="ECO:0000256" key="8">
    <source>
        <dbReference type="ARBA" id="ARBA00022833"/>
    </source>
</evidence>
<keyword evidence="5" id="KW-0479">Metal-binding</keyword>
<evidence type="ECO:0000256" key="11">
    <source>
        <dbReference type="PROSITE-ProRule" id="PRU01379"/>
    </source>
</evidence>
<keyword evidence="15" id="KW-1185">Reference proteome</keyword>
<evidence type="ECO:0000256" key="6">
    <source>
        <dbReference type="ARBA" id="ARBA00022729"/>
    </source>
</evidence>
<evidence type="ECO:0000256" key="4">
    <source>
        <dbReference type="ARBA" id="ARBA00022670"/>
    </source>
</evidence>
<evidence type="ECO:0000256" key="9">
    <source>
        <dbReference type="ARBA" id="ARBA00023049"/>
    </source>
</evidence>
<dbReference type="PANTHER" id="PTHR11705:SF91">
    <property type="entry name" value="FI01817P-RELATED"/>
    <property type="match status" value="1"/>
</dbReference>
<comment type="caution">
    <text evidence="11">Lacks conserved residue(s) required for the propagation of feature annotation.</text>
</comment>
<evidence type="ECO:0000256" key="10">
    <source>
        <dbReference type="ARBA" id="ARBA00023157"/>
    </source>
</evidence>
<dbReference type="AlphaFoldDB" id="A0AA36FMF3"/>
<dbReference type="SUPFAM" id="SSF53187">
    <property type="entry name" value="Zn-dependent exopeptidases"/>
    <property type="match status" value="1"/>
</dbReference>